<protein>
    <submittedName>
        <fullName evidence="2">Uncharacterized protein</fullName>
    </submittedName>
</protein>
<feature type="region of interest" description="Disordered" evidence="1">
    <location>
        <begin position="72"/>
        <end position="91"/>
    </location>
</feature>
<accession>A0A8J4V7Q0</accession>
<dbReference type="AlphaFoldDB" id="A0A8J4V7Q0"/>
<sequence>MATFSIQVEKVGEEERVTSVVVCDELGVNLEDMFEVFGMESSVEEIVEMCGSMSWTSSSWISYSPSLLVSTAKASNPPKPQIEDPLLQQGDRKTPQFSFSVSFTVSSSPLSFPLRVFIASL</sequence>
<organism evidence="2 3">
    <name type="scientific">Castanea mollissima</name>
    <name type="common">Chinese chestnut</name>
    <dbReference type="NCBI Taxonomy" id="60419"/>
    <lineage>
        <taxon>Eukaryota</taxon>
        <taxon>Viridiplantae</taxon>
        <taxon>Streptophyta</taxon>
        <taxon>Embryophyta</taxon>
        <taxon>Tracheophyta</taxon>
        <taxon>Spermatophyta</taxon>
        <taxon>Magnoliopsida</taxon>
        <taxon>eudicotyledons</taxon>
        <taxon>Gunneridae</taxon>
        <taxon>Pentapetalae</taxon>
        <taxon>rosids</taxon>
        <taxon>fabids</taxon>
        <taxon>Fagales</taxon>
        <taxon>Fagaceae</taxon>
        <taxon>Castanea</taxon>
    </lineage>
</organism>
<gene>
    <name evidence="2" type="ORF">CMV_029142</name>
</gene>
<evidence type="ECO:0000313" key="2">
    <source>
        <dbReference type="EMBL" id="KAF3944395.1"/>
    </source>
</evidence>
<reference evidence="2" key="1">
    <citation type="submission" date="2020-03" db="EMBL/GenBank/DDBJ databases">
        <title>Castanea mollissima Vanexum genome sequencing.</title>
        <authorList>
            <person name="Staton M."/>
        </authorList>
    </citation>
    <scope>NUCLEOTIDE SEQUENCE</scope>
    <source>
        <tissue evidence="2">Leaf</tissue>
    </source>
</reference>
<name>A0A8J4V7Q0_9ROSI</name>
<dbReference type="EMBL" id="JRKL02012623">
    <property type="protein sequence ID" value="KAF3944395.1"/>
    <property type="molecule type" value="Genomic_DNA"/>
</dbReference>
<comment type="caution">
    <text evidence="2">The sequence shown here is derived from an EMBL/GenBank/DDBJ whole genome shotgun (WGS) entry which is preliminary data.</text>
</comment>
<dbReference type="Proteomes" id="UP000737018">
    <property type="component" value="Unassembled WGS sequence"/>
</dbReference>
<keyword evidence="3" id="KW-1185">Reference proteome</keyword>
<evidence type="ECO:0000313" key="3">
    <source>
        <dbReference type="Proteomes" id="UP000737018"/>
    </source>
</evidence>
<proteinExistence type="predicted"/>
<evidence type="ECO:0000256" key="1">
    <source>
        <dbReference type="SAM" id="MobiDB-lite"/>
    </source>
</evidence>